<name>A0AAV1J7B7_9NEOP</name>
<dbReference type="Proteomes" id="UP001497472">
    <property type="component" value="Unassembled WGS sequence"/>
</dbReference>
<proteinExistence type="predicted"/>
<evidence type="ECO:0000313" key="3">
    <source>
        <dbReference type="Proteomes" id="UP001497472"/>
    </source>
</evidence>
<keyword evidence="1" id="KW-0732">Signal</keyword>
<dbReference type="EMBL" id="CAVLEF010000006">
    <property type="protein sequence ID" value="CAK1545254.1"/>
    <property type="molecule type" value="Genomic_DNA"/>
</dbReference>
<reference evidence="2 3" key="1">
    <citation type="submission" date="2023-11" db="EMBL/GenBank/DDBJ databases">
        <authorList>
            <person name="Okamura Y."/>
        </authorList>
    </citation>
    <scope>NUCLEOTIDE SEQUENCE [LARGE SCALE GENOMIC DNA]</scope>
</reference>
<feature type="chain" id="PRO_5043909139" evidence="1">
    <location>
        <begin position="18"/>
        <end position="81"/>
    </location>
</feature>
<sequence length="81" mass="9227">MKAVVILVVITIVVIEGRTIRSGEGVERKNNDFANIPMEILLKMKPNRFVPINNVLFFKISEPCEDGLKRDAIGICREVWE</sequence>
<feature type="signal peptide" evidence="1">
    <location>
        <begin position="1"/>
        <end position="17"/>
    </location>
</feature>
<evidence type="ECO:0000313" key="2">
    <source>
        <dbReference type="EMBL" id="CAK1545254.1"/>
    </source>
</evidence>
<organism evidence="2 3">
    <name type="scientific">Leptosia nina</name>
    <dbReference type="NCBI Taxonomy" id="320188"/>
    <lineage>
        <taxon>Eukaryota</taxon>
        <taxon>Metazoa</taxon>
        <taxon>Ecdysozoa</taxon>
        <taxon>Arthropoda</taxon>
        <taxon>Hexapoda</taxon>
        <taxon>Insecta</taxon>
        <taxon>Pterygota</taxon>
        <taxon>Neoptera</taxon>
        <taxon>Endopterygota</taxon>
        <taxon>Lepidoptera</taxon>
        <taxon>Glossata</taxon>
        <taxon>Ditrysia</taxon>
        <taxon>Papilionoidea</taxon>
        <taxon>Pieridae</taxon>
        <taxon>Pierinae</taxon>
        <taxon>Leptosia</taxon>
    </lineage>
</organism>
<evidence type="ECO:0000256" key="1">
    <source>
        <dbReference type="SAM" id="SignalP"/>
    </source>
</evidence>
<gene>
    <name evidence="2" type="ORF">LNINA_LOCUS4931</name>
</gene>
<dbReference type="AlphaFoldDB" id="A0AAV1J7B7"/>
<keyword evidence="3" id="KW-1185">Reference proteome</keyword>
<accession>A0AAV1J7B7</accession>
<comment type="caution">
    <text evidence="2">The sequence shown here is derived from an EMBL/GenBank/DDBJ whole genome shotgun (WGS) entry which is preliminary data.</text>
</comment>
<protein>
    <submittedName>
        <fullName evidence="2">Uncharacterized protein</fullName>
    </submittedName>
</protein>